<accession>A0A428N6X3</accession>
<dbReference type="SUPFAM" id="SSF89447">
    <property type="entry name" value="AbrB/MazE/MraZ-like"/>
    <property type="match status" value="2"/>
</dbReference>
<dbReference type="PANTHER" id="PTHR39339">
    <property type="entry name" value="SLR1444 PROTEIN"/>
    <property type="match status" value="1"/>
</dbReference>
<evidence type="ECO:0000313" key="2">
    <source>
        <dbReference type="EMBL" id="RSL34062.1"/>
    </source>
</evidence>
<keyword evidence="3" id="KW-1185">Reference proteome</keyword>
<dbReference type="EMBL" id="RBVX01000005">
    <property type="protein sequence ID" value="RSL34062.1"/>
    <property type="molecule type" value="Genomic_DNA"/>
</dbReference>
<organism evidence="2 3">
    <name type="scientific">Salibacterium salarium</name>
    <dbReference type="NCBI Taxonomy" id="284579"/>
    <lineage>
        <taxon>Bacteria</taxon>
        <taxon>Bacillati</taxon>
        <taxon>Bacillota</taxon>
        <taxon>Bacilli</taxon>
        <taxon>Bacillales</taxon>
        <taxon>Bacillaceae</taxon>
    </lineage>
</organism>
<proteinExistence type="predicted"/>
<evidence type="ECO:0000259" key="1">
    <source>
        <dbReference type="PROSITE" id="PS51708"/>
    </source>
</evidence>
<sequence>MVSKARLRQVDSMGRIVIPKDVRDQLQLNDHPLTLQHFMDRQAVVVTKATTKEPKEEHKLLDEQGRLLIPADIRHEYEWEKGEQIEVDVEEGSILLQGLLSKCAICESKYSLVKIKGMFLCDDCLAAGNQAIAARWQRVFDQLFKEYTDYCEKSVTFTDIEDVHQARVKGRRLQTLLVFLGVSQDHKLLEKLQDAHKRLGNVRERDVLVYAFEKRARKEENSDHANVYWKVRELVDEKRQKEQNKLENNLPKIINAKFVERWETFTARELQKRVLSLDVQERVTQYENHFAEKVEKYKVAVDEEGDSSKSALKALHDVRITSKELRYIYQYLGMIYGRNYADYAKQYKEYQRQFGDINDIRDWLSEIKNYRKKIDAPAEHVQAVRYKLTEDLQERAKKIDMEI</sequence>
<comment type="caution">
    <text evidence="2">The sequence shown here is derived from an EMBL/GenBank/DDBJ whole genome shotgun (WGS) entry which is preliminary data.</text>
</comment>
<dbReference type="Pfam" id="PF05235">
    <property type="entry name" value="CHAD"/>
    <property type="match status" value="1"/>
</dbReference>
<evidence type="ECO:0000313" key="3">
    <source>
        <dbReference type="Proteomes" id="UP000275076"/>
    </source>
</evidence>
<dbReference type="InterPro" id="IPR007899">
    <property type="entry name" value="CHAD_dom"/>
</dbReference>
<gene>
    <name evidence="2" type="ORF">D7Z54_08115</name>
</gene>
<dbReference type="AlphaFoldDB" id="A0A428N6X3"/>
<dbReference type="RefSeq" id="WP_125555332.1">
    <property type="nucleotide sequence ID" value="NZ_RBVX01000005.1"/>
</dbReference>
<dbReference type="SMART" id="SM00966">
    <property type="entry name" value="SpoVT_AbrB"/>
    <property type="match status" value="2"/>
</dbReference>
<dbReference type="SMART" id="SM00880">
    <property type="entry name" value="CHAD"/>
    <property type="match status" value="1"/>
</dbReference>
<reference evidence="2 3" key="1">
    <citation type="submission" date="2018-10" db="EMBL/GenBank/DDBJ databases">
        <title>Draft genome sequence of Bacillus salarius IM0101, isolated from a hypersaline soil in Inner Mongolia, China.</title>
        <authorList>
            <person name="Yamprayoonswat W."/>
            <person name="Boonvisut S."/>
            <person name="Jumpathong W."/>
            <person name="Sittihan S."/>
            <person name="Ruangsuj P."/>
            <person name="Wanthongcharoen S."/>
            <person name="Thongpramul N."/>
            <person name="Pimmason S."/>
            <person name="Yu B."/>
            <person name="Yasawong M."/>
        </authorList>
    </citation>
    <scope>NUCLEOTIDE SEQUENCE [LARGE SCALE GENOMIC DNA]</scope>
    <source>
        <strain evidence="2 3">IM0101</strain>
    </source>
</reference>
<feature type="domain" description="CHAD" evidence="1">
    <location>
        <begin position="125"/>
        <end position="403"/>
    </location>
</feature>
<dbReference type="Gene3D" id="1.40.20.10">
    <property type="entry name" value="CHAD domain"/>
    <property type="match status" value="1"/>
</dbReference>
<dbReference type="PANTHER" id="PTHR39339:SF1">
    <property type="entry name" value="CHAD DOMAIN-CONTAINING PROTEIN"/>
    <property type="match status" value="1"/>
</dbReference>
<dbReference type="GO" id="GO:0003677">
    <property type="term" value="F:DNA binding"/>
    <property type="evidence" value="ECO:0007669"/>
    <property type="project" value="InterPro"/>
</dbReference>
<dbReference type="Gene3D" id="2.10.260.10">
    <property type="match status" value="2"/>
</dbReference>
<dbReference type="InterPro" id="IPR007159">
    <property type="entry name" value="SpoVT-AbrB_dom"/>
</dbReference>
<name>A0A428N6X3_9BACI</name>
<protein>
    <submittedName>
        <fullName evidence="2">CHAD domain-containing protein</fullName>
    </submittedName>
</protein>
<dbReference type="OrthoDB" id="2958798at2"/>
<dbReference type="InterPro" id="IPR038186">
    <property type="entry name" value="CHAD_dom_sf"/>
</dbReference>
<dbReference type="PROSITE" id="PS51708">
    <property type="entry name" value="CHAD"/>
    <property type="match status" value="1"/>
</dbReference>
<dbReference type="InterPro" id="IPR037914">
    <property type="entry name" value="SpoVT-AbrB_sf"/>
</dbReference>
<dbReference type="Proteomes" id="UP000275076">
    <property type="component" value="Unassembled WGS sequence"/>
</dbReference>